<sequence length="82" mass="9495">MKKYAYAFALWIIAILLAAPFFFYKVESNEQPLVFRNIPIYHPTSDDSYKKVCMDGIEYYRMGRGAAPVVDKETLSFVRCGE</sequence>
<organism evidence="2 3">
    <name type="scientific">Vibrio phage nt-1</name>
    <dbReference type="NCBI Taxonomy" id="115992"/>
    <lineage>
        <taxon>Viruses</taxon>
        <taxon>Duplodnaviria</taxon>
        <taxon>Heunggongvirae</taxon>
        <taxon>Uroviricota</taxon>
        <taxon>Caudoviricetes</taxon>
        <taxon>Pantevenvirales</taxon>
        <taxon>Straboviridae</taxon>
        <taxon>Mylasvirus</taxon>
        <taxon>Mylasvirus persius</taxon>
    </lineage>
</organism>
<proteinExistence type="predicted"/>
<dbReference type="Proteomes" id="UP000201461">
    <property type="component" value="Segment"/>
</dbReference>
<reference evidence="2 3" key="1">
    <citation type="journal article" date="2014" name="Genome Biol. Evol.">
        <title>Composite Conserved Promoter-Terminator Motifs (PeSLs) that Mediate Modular Shuffling in the Diverse T4-Like Myoviruses.</title>
        <authorList>
            <person name="Comeau A.M."/>
            <person name="Arbiol C."/>
            <person name="Krisch H.M."/>
        </authorList>
    </citation>
    <scope>NUCLEOTIDE SEQUENCE [LARGE SCALE GENOMIC DNA]</scope>
</reference>
<evidence type="ECO:0000313" key="3">
    <source>
        <dbReference type="Proteomes" id="UP000201461"/>
    </source>
</evidence>
<keyword evidence="1" id="KW-1133">Transmembrane helix</keyword>
<dbReference type="GeneID" id="15926514"/>
<keyword evidence="1" id="KW-0812">Transmembrane</keyword>
<name>R9TF39_9CAUD</name>
<feature type="transmembrane region" description="Helical" evidence="1">
    <location>
        <begin position="6"/>
        <end position="26"/>
    </location>
</feature>
<evidence type="ECO:0000256" key="1">
    <source>
        <dbReference type="SAM" id="Phobius"/>
    </source>
</evidence>
<accession>R9TF39</accession>
<gene>
    <name evidence="2" type="ORF">VPFG_00061</name>
</gene>
<keyword evidence="3" id="KW-1185">Reference proteome</keyword>
<dbReference type="KEGG" id="vg:15926514"/>
<keyword evidence="1" id="KW-0472">Membrane</keyword>
<protein>
    <submittedName>
        <fullName evidence="2">Uncharacterized protein</fullName>
    </submittedName>
</protein>
<evidence type="ECO:0000313" key="2">
    <source>
        <dbReference type="EMBL" id="AGN30064.1"/>
    </source>
</evidence>
<dbReference type="RefSeq" id="YP_008125213.1">
    <property type="nucleotide sequence ID" value="NC_021529.2"/>
</dbReference>
<dbReference type="EMBL" id="HQ317393">
    <property type="protein sequence ID" value="AGN30064.1"/>
    <property type="molecule type" value="Genomic_DNA"/>
</dbReference>